<proteinExistence type="predicted"/>
<keyword evidence="1" id="KW-0472">Membrane</keyword>
<accession>A0ABT8KUV4</accession>
<dbReference type="InterPro" id="IPR037066">
    <property type="entry name" value="Plug_dom_sf"/>
</dbReference>
<dbReference type="RefSeq" id="WP_346754585.1">
    <property type="nucleotide sequence ID" value="NZ_JAUJEA010000012.1"/>
</dbReference>
<evidence type="ECO:0008006" key="4">
    <source>
        <dbReference type="Google" id="ProtNLM"/>
    </source>
</evidence>
<evidence type="ECO:0000256" key="1">
    <source>
        <dbReference type="SAM" id="Phobius"/>
    </source>
</evidence>
<reference evidence="2" key="1">
    <citation type="submission" date="2023-06" db="EMBL/GenBank/DDBJ databases">
        <title>Genomic of Parafulvivirga corallium.</title>
        <authorList>
            <person name="Wang G."/>
        </authorList>
    </citation>
    <scope>NUCLEOTIDE SEQUENCE</scope>
    <source>
        <strain evidence="2">BMA10</strain>
    </source>
</reference>
<comment type="caution">
    <text evidence="2">The sequence shown here is derived from an EMBL/GenBank/DDBJ whole genome shotgun (WGS) entry which is preliminary data.</text>
</comment>
<sequence length="574" mass="64652">MITTERKDVVLRRNLKRSIRLILMLIMLSGQYLAFAIQNDQPLREEALFLHLDKTSYFTGETIWYKVYRGGETTKNIFYFELYGQTGERIILQKLLPEQNTAYGNLTLPNTLKTGNYHIVVSESQSDVGFQKNILIINPKDDKEFLANVGIESTSQKESDSFKIKFKTEKATYHRREKVSVEISVRDTDNQPVEGCFSLAVKDKSKLISSFVELSSATNSPVGNTIGSTSSHDPFVIKGKVIPQPGTSVNTVQGIMLQLLVGNEGFTIVTKEDGGFEIPIESDFFGRQQVYFMNQHELKEAGYPLVLELQKEKPETNVPTQISEKQKIDLQRFAGSQLDKEIILSAFKAAKHSTYGSFGSQKLDNGIIIESVPDRFVDLNEFEALPNMTEVFRELLGRVKVRETKEGYRMKIIHEDLTQTAKRNPLILIDGRPETDLSRVMALNPADLDRIEVFFKVNKVAQFGYLGGNGVLSISTKKLNYTDSTVPGYPVEGFLESDIFKAPDFEGAEQNNPTPDLRTLLYWKPDLKIDQGENVIIEFFTSDNLGVLELELFGSTKSGEVFSGKSFITVSSNQ</sequence>
<gene>
    <name evidence="2" type="ORF">QQ008_24425</name>
</gene>
<evidence type="ECO:0000313" key="2">
    <source>
        <dbReference type="EMBL" id="MDN5204561.1"/>
    </source>
</evidence>
<keyword evidence="1" id="KW-1133">Transmembrane helix</keyword>
<dbReference type="Gene3D" id="2.60.40.1930">
    <property type="match status" value="1"/>
</dbReference>
<name>A0ABT8KUV4_9BACT</name>
<feature type="transmembrane region" description="Helical" evidence="1">
    <location>
        <begin position="21"/>
        <end position="37"/>
    </location>
</feature>
<dbReference type="Gene3D" id="2.170.130.10">
    <property type="entry name" value="TonB-dependent receptor, plug domain"/>
    <property type="match status" value="1"/>
</dbReference>
<dbReference type="EMBL" id="JAUJEA010000012">
    <property type="protein sequence ID" value="MDN5204561.1"/>
    <property type="molecule type" value="Genomic_DNA"/>
</dbReference>
<keyword evidence="1" id="KW-0812">Transmembrane</keyword>
<evidence type="ECO:0000313" key="3">
    <source>
        <dbReference type="Proteomes" id="UP001172082"/>
    </source>
</evidence>
<organism evidence="2 3">
    <name type="scientific">Splendidivirga corallicola</name>
    <dbReference type="NCBI Taxonomy" id="3051826"/>
    <lineage>
        <taxon>Bacteria</taxon>
        <taxon>Pseudomonadati</taxon>
        <taxon>Bacteroidota</taxon>
        <taxon>Cytophagia</taxon>
        <taxon>Cytophagales</taxon>
        <taxon>Splendidivirgaceae</taxon>
        <taxon>Splendidivirga</taxon>
    </lineage>
</organism>
<dbReference type="Proteomes" id="UP001172082">
    <property type="component" value="Unassembled WGS sequence"/>
</dbReference>
<keyword evidence="3" id="KW-1185">Reference proteome</keyword>
<protein>
    <recommendedName>
        <fullName evidence="4">TonB-dependent receptor plug domain-containing protein</fullName>
    </recommendedName>
</protein>